<feature type="region of interest" description="Disordered" evidence="1">
    <location>
        <begin position="24"/>
        <end position="64"/>
    </location>
</feature>
<keyword evidence="3" id="KW-1185">Reference proteome</keyword>
<sequence length="64" mass="7024">MNLAALCENPRTWKRRWRVATHEDGASLENRGRGDSEVVEGETATLEEPMDCPQAGPARGNQSA</sequence>
<dbReference type="EMBL" id="VSRR010010368">
    <property type="protein sequence ID" value="MPC51723.1"/>
    <property type="molecule type" value="Genomic_DNA"/>
</dbReference>
<feature type="compositionally biased region" description="Basic and acidic residues" evidence="1">
    <location>
        <begin position="24"/>
        <end position="36"/>
    </location>
</feature>
<evidence type="ECO:0000313" key="2">
    <source>
        <dbReference type="EMBL" id="MPC51723.1"/>
    </source>
</evidence>
<name>A0A5B7G386_PORTR</name>
<reference evidence="2 3" key="1">
    <citation type="submission" date="2019-05" db="EMBL/GenBank/DDBJ databases">
        <title>Another draft genome of Portunus trituberculatus and its Hox gene families provides insights of decapod evolution.</title>
        <authorList>
            <person name="Jeong J.-H."/>
            <person name="Song I."/>
            <person name="Kim S."/>
            <person name="Choi T."/>
            <person name="Kim D."/>
            <person name="Ryu S."/>
            <person name="Kim W."/>
        </authorList>
    </citation>
    <scope>NUCLEOTIDE SEQUENCE [LARGE SCALE GENOMIC DNA]</scope>
    <source>
        <tissue evidence="2">Muscle</tissue>
    </source>
</reference>
<accession>A0A5B7G386</accession>
<comment type="caution">
    <text evidence="2">The sequence shown here is derived from an EMBL/GenBank/DDBJ whole genome shotgun (WGS) entry which is preliminary data.</text>
</comment>
<evidence type="ECO:0000256" key="1">
    <source>
        <dbReference type="SAM" id="MobiDB-lite"/>
    </source>
</evidence>
<proteinExistence type="predicted"/>
<evidence type="ECO:0000313" key="3">
    <source>
        <dbReference type="Proteomes" id="UP000324222"/>
    </source>
</evidence>
<organism evidence="2 3">
    <name type="scientific">Portunus trituberculatus</name>
    <name type="common">Swimming crab</name>
    <name type="synonym">Neptunus trituberculatus</name>
    <dbReference type="NCBI Taxonomy" id="210409"/>
    <lineage>
        <taxon>Eukaryota</taxon>
        <taxon>Metazoa</taxon>
        <taxon>Ecdysozoa</taxon>
        <taxon>Arthropoda</taxon>
        <taxon>Crustacea</taxon>
        <taxon>Multicrustacea</taxon>
        <taxon>Malacostraca</taxon>
        <taxon>Eumalacostraca</taxon>
        <taxon>Eucarida</taxon>
        <taxon>Decapoda</taxon>
        <taxon>Pleocyemata</taxon>
        <taxon>Brachyura</taxon>
        <taxon>Eubrachyura</taxon>
        <taxon>Portunoidea</taxon>
        <taxon>Portunidae</taxon>
        <taxon>Portuninae</taxon>
        <taxon>Portunus</taxon>
    </lineage>
</organism>
<dbReference type="AlphaFoldDB" id="A0A5B7G386"/>
<gene>
    <name evidence="2" type="ORF">E2C01_045575</name>
</gene>
<dbReference type="Proteomes" id="UP000324222">
    <property type="component" value="Unassembled WGS sequence"/>
</dbReference>
<protein>
    <submittedName>
        <fullName evidence="2">Uncharacterized protein</fullName>
    </submittedName>
</protein>